<evidence type="ECO:0000313" key="9">
    <source>
        <dbReference type="EMBL" id="TVO59748.1"/>
    </source>
</evidence>
<dbReference type="EMBL" id="VMNK01000001">
    <property type="protein sequence ID" value="TVO59748.1"/>
    <property type="molecule type" value="Genomic_DNA"/>
</dbReference>
<evidence type="ECO:0000256" key="2">
    <source>
        <dbReference type="ARBA" id="ARBA00010792"/>
    </source>
</evidence>
<evidence type="ECO:0000256" key="3">
    <source>
        <dbReference type="ARBA" id="ARBA00022475"/>
    </source>
</evidence>
<dbReference type="Proteomes" id="UP000319502">
    <property type="component" value="Unassembled WGS sequence"/>
</dbReference>
<keyword evidence="6 7" id="KW-0472">Membrane</keyword>
<feature type="transmembrane region" description="Helical" evidence="7">
    <location>
        <begin position="28"/>
        <end position="49"/>
    </location>
</feature>
<dbReference type="InterPro" id="IPR058127">
    <property type="entry name" value="DedA"/>
</dbReference>
<feature type="domain" description="VTT" evidence="8">
    <location>
        <begin position="49"/>
        <end position="174"/>
    </location>
</feature>
<accession>A0A557R3N2</accession>
<proteinExistence type="inferred from homology"/>
<evidence type="ECO:0000256" key="6">
    <source>
        <dbReference type="ARBA" id="ARBA00023136"/>
    </source>
</evidence>
<protein>
    <submittedName>
        <fullName evidence="9">DedA family protein</fullName>
    </submittedName>
</protein>
<comment type="similarity">
    <text evidence="2 7">Belongs to the DedA family.</text>
</comment>
<dbReference type="OrthoDB" id="9813426at2"/>
<name>A0A557R3N2_9RHOO</name>
<evidence type="ECO:0000313" key="10">
    <source>
        <dbReference type="Proteomes" id="UP000319502"/>
    </source>
</evidence>
<evidence type="ECO:0000256" key="1">
    <source>
        <dbReference type="ARBA" id="ARBA00004651"/>
    </source>
</evidence>
<feature type="transmembrane region" description="Helical" evidence="7">
    <location>
        <begin position="188"/>
        <end position="206"/>
    </location>
</feature>
<dbReference type="InterPro" id="IPR032816">
    <property type="entry name" value="VTT_dom"/>
</dbReference>
<keyword evidence="10" id="KW-1185">Reference proteome</keyword>
<comment type="caution">
    <text evidence="9">The sequence shown here is derived from an EMBL/GenBank/DDBJ whole genome shotgun (WGS) entry which is preliminary data.</text>
</comment>
<evidence type="ECO:0000256" key="5">
    <source>
        <dbReference type="ARBA" id="ARBA00022989"/>
    </source>
</evidence>
<dbReference type="AlphaFoldDB" id="A0A557R3N2"/>
<dbReference type="PANTHER" id="PTHR30353:SF0">
    <property type="entry name" value="TRANSMEMBRANE PROTEIN"/>
    <property type="match status" value="1"/>
</dbReference>
<sequence length="216" mass="23940">MELIAQFIDIVLHLDKYLAVVLADYGNWIYAILFLIIFCETGLVVTPFLPGDSLLFVAGALAATGGMDITILISTLFVAAVLGDNTNYWIGRSVGHRVFRWEQSRFFNRAAFDKTHSYFESHGGKTIIIARFLPIFRTFTPFVAGVAKMTYSRFLPLDIAGGAIWIGSLCLAGYWFGNIPFIKNNLSFVILGIIAISLVPIAIGWLRHRRTASQAG</sequence>
<feature type="transmembrane region" description="Helical" evidence="7">
    <location>
        <begin position="56"/>
        <end position="82"/>
    </location>
</feature>
<dbReference type="NCBIfam" id="NF008102">
    <property type="entry name" value="PRK10847.1"/>
    <property type="match status" value="1"/>
</dbReference>
<keyword evidence="5 7" id="KW-1133">Transmembrane helix</keyword>
<evidence type="ECO:0000259" key="8">
    <source>
        <dbReference type="Pfam" id="PF09335"/>
    </source>
</evidence>
<dbReference type="RefSeq" id="WP_144307755.1">
    <property type="nucleotide sequence ID" value="NZ_VMNK01000001.1"/>
</dbReference>
<organism evidence="9 10">
    <name type="scientific">Denitromonas halophila</name>
    <dbReference type="NCBI Taxonomy" id="1629404"/>
    <lineage>
        <taxon>Bacteria</taxon>
        <taxon>Pseudomonadati</taxon>
        <taxon>Pseudomonadota</taxon>
        <taxon>Betaproteobacteria</taxon>
        <taxon>Rhodocyclales</taxon>
        <taxon>Zoogloeaceae</taxon>
        <taxon>Denitromonas</taxon>
    </lineage>
</organism>
<gene>
    <name evidence="9" type="ORF">FHP91_00570</name>
</gene>
<reference evidence="9 10" key="1">
    <citation type="submission" date="2019-07" db="EMBL/GenBank/DDBJ databases">
        <title>The pathways for chlorine oxyanion respiration interact through the shared metabolite chlorate.</title>
        <authorList>
            <person name="Barnum T.P."/>
            <person name="Cheng Y."/>
            <person name="Hill K.A."/>
            <person name="Lucas L.N."/>
            <person name="Carlson H.K."/>
            <person name="Coates J.D."/>
        </authorList>
    </citation>
    <scope>NUCLEOTIDE SEQUENCE [LARGE SCALE GENOMIC DNA]</scope>
    <source>
        <strain evidence="9 10">SFB-3</strain>
    </source>
</reference>
<comment type="subcellular location">
    <subcellularLocation>
        <location evidence="1 7">Cell membrane</location>
        <topology evidence="1 7">Multi-pass membrane protein</topology>
    </subcellularLocation>
</comment>
<keyword evidence="3 7" id="KW-1003">Cell membrane</keyword>
<dbReference type="InterPro" id="IPR032818">
    <property type="entry name" value="DedA-like"/>
</dbReference>
<keyword evidence="4 7" id="KW-0812">Transmembrane</keyword>
<dbReference type="Pfam" id="PF09335">
    <property type="entry name" value="VTT_dom"/>
    <property type="match status" value="1"/>
</dbReference>
<dbReference type="PANTHER" id="PTHR30353">
    <property type="entry name" value="INNER MEMBRANE PROTEIN DEDA-RELATED"/>
    <property type="match status" value="1"/>
</dbReference>
<dbReference type="GO" id="GO:0005886">
    <property type="term" value="C:plasma membrane"/>
    <property type="evidence" value="ECO:0007669"/>
    <property type="project" value="UniProtKB-SubCell"/>
</dbReference>
<evidence type="ECO:0000256" key="4">
    <source>
        <dbReference type="ARBA" id="ARBA00022692"/>
    </source>
</evidence>
<evidence type="ECO:0000256" key="7">
    <source>
        <dbReference type="RuleBase" id="RU367016"/>
    </source>
</evidence>
<feature type="transmembrane region" description="Helical" evidence="7">
    <location>
        <begin position="154"/>
        <end position="176"/>
    </location>
</feature>